<dbReference type="Proteomes" id="UP000887580">
    <property type="component" value="Unplaced"/>
</dbReference>
<protein>
    <submittedName>
        <fullName evidence="2">Copper transport protein</fullName>
    </submittedName>
</protein>
<organism evidence="1 2">
    <name type="scientific">Panagrolaimus sp. PS1159</name>
    <dbReference type="NCBI Taxonomy" id="55785"/>
    <lineage>
        <taxon>Eukaryota</taxon>
        <taxon>Metazoa</taxon>
        <taxon>Ecdysozoa</taxon>
        <taxon>Nematoda</taxon>
        <taxon>Chromadorea</taxon>
        <taxon>Rhabditida</taxon>
        <taxon>Tylenchina</taxon>
        <taxon>Panagrolaimomorpha</taxon>
        <taxon>Panagrolaimoidea</taxon>
        <taxon>Panagrolaimidae</taxon>
        <taxon>Panagrolaimus</taxon>
    </lineage>
</organism>
<proteinExistence type="predicted"/>
<evidence type="ECO:0000313" key="2">
    <source>
        <dbReference type="WBParaSite" id="PS1159_v2.g2491.t1"/>
    </source>
</evidence>
<name>A0AC35G8B2_9BILA</name>
<sequence length="182" mass="20469">MDHAHHNNHEMAAVPAAAADQNSMNQDHNNHGMSGMDMHMAMSYHFGSIETILFSWWSTKSTGGIILSSFILVLICFMYEGIKWARVCWKKKAYEESVALGEHNAVPIRRKLTPAMIGDTALHALQLIFGYSLMLVFMTFNIWLCAAVVFGEAIAHLVFRFMYPDLERFRGFGGGQEETCCG</sequence>
<accession>A0AC35G8B2</accession>
<evidence type="ECO:0000313" key="1">
    <source>
        <dbReference type="Proteomes" id="UP000887580"/>
    </source>
</evidence>
<dbReference type="WBParaSite" id="PS1159_v2.g2491.t1">
    <property type="protein sequence ID" value="PS1159_v2.g2491.t1"/>
    <property type="gene ID" value="PS1159_v2.g2491"/>
</dbReference>
<reference evidence="2" key="1">
    <citation type="submission" date="2022-11" db="UniProtKB">
        <authorList>
            <consortium name="WormBaseParasite"/>
        </authorList>
    </citation>
    <scope>IDENTIFICATION</scope>
</reference>